<evidence type="ECO:0000256" key="1">
    <source>
        <dbReference type="ARBA" id="ARBA00004571"/>
    </source>
</evidence>
<name>A0A8J3AQ46_9BURK</name>
<evidence type="ECO:0000256" key="4">
    <source>
        <dbReference type="ARBA" id="ARBA00022452"/>
    </source>
</evidence>
<dbReference type="GO" id="GO:0009279">
    <property type="term" value="C:cell outer membrane"/>
    <property type="evidence" value="ECO:0007669"/>
    <property type="project" value="UniProtKB-SubCell"/>
</dbReference>
<evidence type="ECO:0000256" key="3">
    <source>
        <dbReference type="ARBA" id="ARBA00022448"/>
    </source>
</evidence>
<dbReference type="InterPro" id="IPR037066">
    <property type="entry name" value="Plug_dom_sf"/>
</dbReference>
<evidence type="ECO:0000256" key="7">
    <source>
        <dbReference type="ARBA" id="ARBA00023004"/>
    </source>
</evidence>
<evidence type="ECO:0000256" key="5">
    <source>
        <dbReference type="ARBA" id="ARBA00022496"/>
    </source>
</evidence>
<dbReference type="SUPFAM" id="SSF56935">
    <property type="entry name" value="Porins"/>
    <property type="match status" value="1"/>
</dbReference>
<dbReference type="Gene3D" id="3.55.50.30">
    <property type="match status" value="1"/>
</dbReference>
<gene>
    <name evidence="15" type="primary">femA</name>
    <name evidence="15" type="ORF">GCM10008066_05070</name>
</gene>
<organism evidence="15 16">
    <name type="scientific">Oxalicibacterium faecigallinarum</name>
    <dbReference type="NCBI Taxonomy" id="573741"/>
    <lineage>
        <taxon>Bacteria</taxon>
        <taxon>Pseudomonadati</taxon>
        <taxon>Pseudomonadota</taxon>
        <taxon>Betaproteobacteria</taxon>
        <taxon>Burkholderiales</taxon>
        <taxon>Oxalobacteraceae</taxon>
        <taxon>Oxalicibacterium</taxon>
    </lineage>
</organism>
<keyword evidence="5" id="KW-0406">Ion transport</keyword>
<dbReference type="InterPro" id="IPR036942">
    <property type="entry name" value="Beta-barrel_TonB_sf"/>
</dbReference>
<evidence type="ECO:0000256" key="12">
    <source>
        <dbReference type="PROSITE-ProRule" id="PRU01360"/>
    </source>
</evidence>
<reference evidence="16" key="1">
    <citation type="journal article" date="2019" name="Int. J. Syst. Evol. Microbiol.">
        <title>The Global Catalogue of Microorganisms (GCM) 10K type strain sequencing project: providing services to taxonomists for standard genome sequencing and annotation.</title>
        <authorList>
            <consortium name="The Broad Institute Genomics Platform"/>
            <consortium name="The Broad Institute Genome Sequencing Center for Infectious Disease"/>
            <person name="Wu L."/>
            <person name="Ma J."/>
        </authorList>
    </citation>
    <scope>NUCLEOTIDE SEQUENCE [LARGE SCALE GENOMIC DNA]</scope>
    <source>
        <strain evidence="16">CCM 2767</strain>
    </source>
</reference>
<dbReference type="InterPro" id="IPR000531">
    <property type="entry name" value="Beta-barrel_TonB"/>
</dbReference>
<feature type="domain" description="Secretin/TonB short N-terminal" evidence="14">
    <location>
        <begin position="28"/>
        <end position="79"/>
    </location>
</feature>
<dbReference type="PROSITE" id="PS52016">
    <property type="entry name" value="TONB_DEPENDENT_REC_3"/>
    <property type="match status" value="1"/>
</dbReference>
<proteinExistence type="inferred from homology"/>
<dbReference type="AlphaFoldDB" id="A0A8J3AQ46"/>
<evidence type="ECO:0000256" key="10">
    <source>
        <dbReference type="ARBA" id="ARBA00023170"/>
    </source>
</evidence>
<dbReference type="Gene3D" id="2.40.170.20">
    <property type="entry name" value="TonB-dependent receptor, beta-barrel domain"/>
    <property type="match status" value="1"/>
</dbReference>
<dbReference type="GO" id="GO:0015891">
    <property type="term" value="P:siderophore transport"/>
    <property type="evidence" value="ECO:0007669"/>
    <property type="project" value="InterPro"/>
</dbReference>
<keyword evidence="16" id="KW-1185">Reference proteome</keyword>
<keyword evidence="7" id="KW-0408">Iron</keyword>
<dbReference type="GO" id="GO:0038023">
    <property type="term" value="F:signaling receptor activity"/>
    <property type="evidence" value="ECO:0007669"/>
    <property type="project" value="InterPro"/>
</dbReference>
<keyword evidence="9 12" id="KW-0472">Membrane</keyword>
<keyword evidence="11 12" id="KW-0998">Cell outer membrane</keyword>
<evidence type="ECO:0000256" key="11">
    <source>
        <dbReference type="ARBA" id="ARBA00023237"/>
    </source>
</evidence>
<evidence type="ECO:0000256" key="8">
    <source>
        <dbReference type="ARBA" id="ARBA00023077"/>
    </source>
</evidence>
<evidence type="ECO:0000256" key="6">
    <source>
        <dbReference type="ARBA" id="ARBA00022692"/>
    </source>
</evidence>
<dbReference type="InterPro" id="IPR010105">
    <property type="entry name" value="TonB_sidphr_rcpt"/>
</dbReference>
<evidence type="ECO:0000259" key="14">
    <source>
        <dbReference type="SMART" id="SM00965"/>
    </source>
</evidence>
<evidence type="ECO:0000256" key="9">
    <source>
        <dbReference type="ARBA" id="ARBA00023136"/>
    </source>
</evidence>
<dbReference type="Gene3D" id="2.170.130.10">
    <property type="entry name" value="TonB-dependent receptor, plug domain"/>
    <property type="match status" value="1"/>
</dbReference>
<evidence type="ECO:0000313" key="15">
    <source>
        <dbReference type="EMBL" id="GGI16659.1"/>
    </source>
</evidence>
<evidence type="ECO:0000256" key="2">
    <source>
        <dbReference type="ARBA" id="ARBA00009810"/>
    </source>
</evidence>
<keyword evidence="6 12" id="KW-0812">Transmembrane</keyword>
<dbReference type="Proteomes" id="UP000642180">
    <property type="component" value="Unassembled WGS sequence"/>
</dbReference>
<dbReference type="NCBIfam" id="TIGR01783">
    <property type="entry name" value="TonB-siderophor"/>
    <property type="match status" value="1"/>
</dbReference>
<comment type="subcellular location">
    <subcellularLocation>
        <location evidence="1 12">Cell outer membrane</location>
        <topology evidence="1 12">Multi-pass membrane protein</topology>
    </subcellularLocation>
</comment>
<dbReference type="GO" id="GO:0015344">
    <property type="term" value="F:siderophore uptake transmembrane transporter activity"/>
    <property type="evidence" value="ECO:0007669"/>
    <property type="project" value="TreeGrafter"/>
</dbReference>
<dbReference type="PANTHER" id="PTHR32552:SF82">
    <property type="entry name" value="FCUA PROTEIN"/>
    <property type="match status" value="1"/>
</dbReference>
<dbReference type="EMBL" id="BMDI01000001">
    <property type="protein sequence ID" value="GGI16659.1"/>
    <property type="molecule type" value="Genomic_DNA"/>
</dbReference>
<dbReference type="Pfam" id="PF00593">
    <property type="entry name" value="TonB_dep_Rec_b-barrel"/>
    <property type="match status" value="1"/>
</dbReference>
<comment type="similarity">
    <text evidence="2 12 13">Belongs to the TonB-dependent receptor family.</text>
</comment>
<keyword evidence="10 15" id="KW-0675">Receptor</keyword>
<keyword evidence="4 12" id="KW-1134">Transmembrane beta strand</keyword>
<dbReference type="PANTHER" id="PTHR32552">
    <property type="entry name" value="FERRICHROME IRON RECEPTOR-RELATED"/>
    <property type="match status" value="1"/>
</dbReference>
<dbReference type="SMART" id="SM00965">
    <property type="entry name" value="STN"/>
    <property type="match status" value="1"/>
</dbReference>
<dbReference type="InterPro" id="IPR011662">
    <property type="entry name" value="Secretin/TonB_short_N"/>
</dbReference>
<dbReference type="InterPro" id="IPR039426">
    <property type="entry name" value="TonB-dep_rcpt-like"/>
</dbReference>
<comment type="caution">
    <text evidence="15">The sequence shown here is derived from an EMBL/GenBank/DDBJ whole genome shotgun (WGS) entry which is preliminary data.</text>
</comment>
<keyword evidence="5" id="KW-0410">Iron transport</keyword>
<accession>A0A8J3AQ46</accession>
<dbReference type="CDD" id="cd01347">
    <property type="entry name" value="ligand_gated_channel"/>
    <property type="match status" value="1"/>
</dbReference>
<sequence length="751" mass="81766">MQAEVRQFNISAGPIAQVLGRFAAEAGVTLSFDASQLGEVRSNGLSGTHTISNGFARILSDSGFEATETSAGRYVLRRVPAGVTTLPAVQVAAQAASNDLPQTYAGGQVARGSRLGMLGNTSIMDTPFNTTSYTAELIENQQARNLIDVLVNDPSVADAGGRTFDNFFMRGFLLNREEIGFDGLYGIASAEGNLLQGVERVEVLKGPTTLVNGASSKGAAGGAINLVPKRAGETPLTRVTGTYLSDGNLGTHVDVGRRFGENNEFGARVNMAYRDGDSPVDYEKQRASLLTVGLDYRGDRLRLSGDFGSSRQRIDQDKPTFLVNSTEMPTAPSGKRNVAQPWNFQDKEHDFAVLKGEFDLTQDLTVAMAYGQAESRRDRVDNFPTIQDAQGTVTGSAYGLRSRTETESGQASLRWKTQTGSIGHQVVLSVSDFESKLYEYQQTLPYNFTSNLYNPVYNDGPGGISFNGPTGLVTRAKMRSYAIADTLSMLNDRLLLTIGARHQSIKVNTYDRSEVTPAIAAVFKYSPTTSLYANYVEALSQGTIAPPGRANAGDVFPPFVSKQQEVGIKNEWRNWTTTLSLFQIERPSAYTDAGNVYRVDGEQRNRGFELQVFGEPVKGWRVLGGAAWTHARMLKTQDGLNDGRQAEGAPKLQVRMGSEWDVTSVPGLTTSARVLYTSSQPVKVENTIRIPSWTRLDLGARYATTIGNKPVQLRAMIENVTDRRYWDAVPAFWVVSSAAPRTIMLSASVDF</sequence>
<dbReference type="InterPro" id="IPR012910">
    <property type="entry name" value="Plug_dom"/>
</dbReference>
<evidence type="ECO:0000313" key="16">
    <source>
        <dbReference type="Proteomes" id="UP000642180"/>
    </source>
</evidence>
<keyword evidence="3 12" id="KW-0813">Transport</keyword>
<keyword evidence="8 13" id="KW-0798">TonB box</keyword>
<dbReference type="Pfam" id="PF07715">
    <property type="entry name" value="Plug"/>
    <property type="match status" value="1"/>
</dbReference>
<evidence type="ECO:0000256" key="13">
    <source>
        <dbReference type="RuleBase" id="RU003357"/>
    </source>
</evidence>
<protein>
    <submittedName>
        <fullName evidence="15">Ferric-mycobactin receptor FemA</fullName>
    </submittedName>
</protein>